<proteinExistence type="predicted"/>
<reference evidence="2" key="2">
    <citation type="submission" date="2023-04" db="EMBL/GenBank/DDBJ databases">
        <authorList>
            <person name="Bu L."/>
            <person name="Lu L."/>
            <person name="Laidemitt M.R."/>
            <person name="Zhang S.M."/>
            <person name="Mutuku M."/>
            <person name="Mkoji G."/>
            <person name="Steinauer M."/>
            <person name="Loker E.S."/>
        </authorList>
    </citation>
    <scope>NUCLEOTIDE SEQUENCE</scope>
    <source>
        <strain evidence="2">KasaAsao</strain>
        <tissue evidence="2">Whole Snail</tissue>
    </source>
</reference>
<dbReference type="EMBL" id="JASAOG010000048">
    <property type="protein sequence ID" value="KAK0058496.1"/>
    <property type="molecule type" value="Genomic_DNA"/>
</dbReference>
<accession>A0AAD8BPM9</accession>
<organism evidence="2 3">
    <name type="scientific">Biomphalaria pfeifferi</name>
    <name type="common">Bloodfluke planorb</name>
    <name type="synonym">Freshwater snail</name>
    <dbReference type="NCBI Taxonomy" id="112525"/>
    <lineage>
        <taxon>Eukaryota</taxon>
        <taxon>Metazoa</taxon>
        <taxon>Spiralia</taxon>
        <taxon>Lophotrochozoa</taxon>
        <taxon>Mollusca</taxon>
        <taxon>Gastropoda</taxon>
        <taxon>Heterobranchia</taxon>
        <taxon>Euthyneura</taxon>
        <taxon>Panpulmonata</taxon>
        <taxon>Hygrophila</taxon>
        <taxon>Lymnaeoidea</taxon>
        <taxon>Planorbidae</taxon>
        <taxon>Biomphalaria</taxon>
    </lineage>
</organism>
<dbReference type="Proteomes" id="UP001233172">
    <property type="component" value="Unassembled WGS sequence"/>
</dbReference>
<evidence type="ECO:0000313" key="2">
    <source>
        <dbReference type="EMBL" id="KAK0058496.1"/>
    </source>
</evidence>
<name>A0AAD8BPM9_BIOPF</name>
<evidence type="ECO:0000313" key="3">
    <source>
        <dbReference type="Proteomes" id="UP001233172"/>
    </source>
</evidence>
<feature type="compositionally biased region" description="Polar residues" evidence="1">
    <location>
        <begin position="32"/>
        <end position="44"/>
    </location>
</feature>
<sequence>MEATTRPYNDYQAWLQQSPKTASPILGKKTPKNATQQSQHNPNKGKNVMTTRRTVRNRNSRNLMVLRRNYQARCARQSAGMVVYVLYYYNILQRHKGID</sequence>
<comment type="caution">
    <text evidence="2">The sequence shown here is derived from an EMBL/GenBank/DDBJ whole genome shotgun (WGS) entry which is preliminary data.</text>
</comment>
<protein>
    <submittedName>
        <fullName evidence="2">Zinc finger protein 99-like X1</fullName>
    </submittedName>
</protein>
<evidence type="ECO:0000256" key="1">
    <source>
        <dbReference type="SAM" id="MobiDB-lite"/>
    </source>
</evidence>
<reference evidence="2" key="1">
    <citation type="journal article" date="2023" name="PLoS Negl. Trop. Dis.">
        <title>A genome sequence for Biomphalaria pfeifferi, the major vector snail for the human-infecting parasite Schistosoma mansoni.</title>
        <authorList>
            <person name="Bu L."/>
            <person name="Lu L."/>
            <person name="Laidemitt M.R."/>
            <person name="Zhang S.M."/>
            <person name="Mutuku M."/>
            <person name="Mkoji G."/>
            <person name="Steinauer M."/>
            <person name="Loker E.S."/>
        </authorList>
    </citation>
    <scope>NUCLEOTIDE SEQUENCE</scope>
    <source>
        <strain evidence="2">KasaAsao</strain>
    </source>
</reference>
<dbReference type="AlphaFoldDB" id="A0AAD8BPM9"/>
<feature type="region of interest" description="Disordered" evidence="1">
    <location>
        <begin position="1"/>
        <end position="50"/>
    </location>
</feature>
<keyword evidence="3" id="KW-1185">Reference proteome</keyword>
<gene>
    <name evidence="2" type="ORF">Bpfe_012138</name>
</gene>